<dbReference type="Proteomes" id="UP001301769">
    <property type="component" value="Unassembled WGS sequence"/>
</dbReference>
<sequence>MAPSPQTPNAMSGLPYEHNMQASSNTDSPVMWITAAIVVGIVVIGGLIMFTILYLHKGRQFRKARQRDPYLSKGDFIKRRKMSAADVYEEDEQQRKAMIRKSLVTRSMNSLESQFSRTSSRIETESFEMEEEETANLRDDWKAWEARVQRERTLSGEQHPLAPELASELAIPRPTRSRSPSRGPLLVVQAPSPPPRHPGRLST</sequence>
<reference evidence="3" key="2">
    <citation type="submission" date="2023-05" db="EMBL/GenBank/DDBJ databases">
        <authorList>
            <consortium name="Lawrence Berkeley National Laboratory"/>
            <person name="Steindorff A."/>
            <person name="Hensen N."/>
            <person name="Bonometti L."/>
            <person name="Westerberg I."/>
            <person name="Brannstrom I.O."/>
            <person name="Guillou S."/>
            <person name="Cros-Aarteil S."/>
            <person name="Calhoun S."/>
            <person name="Haridas S."/>
            <person name="Kuo A."/>
            <person name="Mondo S."/>
            <person name="Pangilinan J."/>
            <person name="Riley R."/>
            <person name="Labutti K."/>
            <person name="Andreopoulos B."/>
            <person name="Lipzen A."/>
            <person name="Chen C."/>
            <person name="Yanf M."/>
            <person name="Daum C."/>
            <person name="Ng V."/>
            <person name="Clum A."/>
            <person name="Ohm R."/>
            <person name="Martin F."/>
            <person name="Silar P."/>
            <person name="Natvig D."/>
            <person name="Lalanne C."/>
            <person name="Gautier V."/>
            <person name="Ament-Velasquez S.L."/>
            <person name="Kruys A."/>
            <person name="Hutchinson M.I."/>
            <person name="Powell A.J."/>
            <person name="Barry K."/>
            <person name="Miller A.N."/>
            <person name="Grigoriev I.V."/>
            <person name="Debuchy R."/>
            <person name="Gladieux P."/>
            <person name="Thoren M.H."/>
            <person name="Johannesson H."/>
        </authorList>
    </citation>
    <scope>NUCLEOTIDE SEQUENCE</scope>
    <source>
        <strain evidence="3">PSN293</strain>
    </source>
</reference>
<accession>A0AAN7B9S0</accession>
<dbReference type="AlphaFoldDB" id="A0AAN7B9S0"/>
<keyword evidence="2" id="KW-0472">Membrane</keyword>
<feature type="region of interest" description="Disordered" evidence="1">
    <location>
        <begin position="1"/>
        <end position="20"/>
    </location>
</feature>
<gene>
    <name evidence="3" type="ORF">QBC37DRAFT_174590</name>
</gene>
<evidence type="ECO:0000313" key="3">
    <source>
        <dbReference type="EMBL" id="KAK4213310.1"/>
    </source>
</evidence>
<proteinExistence type="predicted"/>
<reference evidence="3" key="1">
    <citation type="journal article" date="2023" name="Mol. Phylogenet. Evol.">
        <title>Genome-scale phylogeny and comparative genomics of the fungal order Sordariales.</title>
        <authorList>
            <person name="Hensen N."/>
            <person name="Bonometti L."/>
            <person name="Westerberg I."/>
            <person name="Brannstrom I.O."/>
            <person name="Guillou S."/>
            <person name="Cros-Aarteil S."/>
            <person name="Calhoun S."/>
            <person name="Haridas S."/>
            <person name="Kuo A."/>
            <person name="Mondo S."/>
            <person name="Pangilinan J."/>
            <person name="Riley R."/>
            <person name="LaButti K."/>
            <person name="Andreopoulos B."/>
            <person name="Lipzen A."/>
            <person name="Chen C."/>
            <person name="Yan M."/>
            <person name="Daum C."/>
            <person name="Ng V."/>
            <person name="Clum A."/>
            <person name="Steindorff A."/>
            <person name="Ohm R.A."/>
            <person name="Martin F."/>
            <person name="Silar P."/>
            <person name="Natvig D.O."/>
            <person name="Lalanne C."/>
            <person name="Gautier V."/>
            <person name="Ament-Velasquez S.L."/>
            <person name="Kruys A."/>
            <person name="Hutchinson M.I."/>
            <person name="Powell A.J."/>
            <person name="Barry K."/>
            <person name="Miller A.N."/>
            <person name="Grigoriev I.V."/>
            <person name="Debuchy R."/>
            <person name="Gladieux P."/>
            <person name="Hiltunen Thoren M."/>
            <person name="Johannesson H."/>
        </authorList>
    </citation>
    <scope>NUCLEOTIDE SEQUENCE</scope>
    <source>
        <strain evidence="3">PSN293</strain>
    </source>
</reference>
<comment type="caution">
    <text evidence="3">The sequence shown here is derived from an EMBL/GenBank/DDBJ whole genome shotgun (WGS) entry which is preliminary data.</text>
</comment>
<feature type="compositionally biased region" description="Low complexity" evidence="1">
    <location>
        <begin position="172"/>
        <end position="184"/>
    </location>
</feature>
<organism evidence="3 4">
    <name type="scientific">Rhypophila decipiens</name>
    <dbReference type="NCBI Taxonomy" id="261697"/>
    <lineage>
        <taxon>Eukaryota</taxon>
        <taxon>Fungi</taxon>
        <taxon>Dikarya</taxon>
        <taxon>Ascomycota</taxon>
        <taxon>Pezizomycotina</taxon>
        <taxon>Sordariomycetes</taxon>
        <taxon>Sordariomycetidae</taxon>
        <taxon>Sordariales</taxon>
        <taxon>Naviculisporaceae</taxon>
        <taxon>Rhypophila</taxon>
    </lineage>
</organism>
<dbReference type="EMBL" id="MU858111">
    <property type="protein sequence ID" value="KAK4213310.1"/>
    <property type="molecule type" value="Genomic_DNA"/>
</dbReference>
<feature type="region of interest" description="Disordered" evidence="1">
    <location>
        <begin position="153"/>
        <end position="203"/>
    </location>
</feature>
<protein>
    <submittedName>
        <fullName evidence="3">Uncharacterized protein</fullName>
    </submittedName>
</protein>
<name>A0AAN7B9S0_9PEZI</name>
<evidence type="ECO:0000256" key="1">
    <source>
        <dbReference type="SAM" id="MobiDB-lite"/>
    </source>
</evidence>
<keyword evidence="4" id="KW-1185">Reference proteome</keyword>
<feature type="transmembrane region" description="Helical" evidence="2">
    <location>
        <begin position="30"/>
        <end position="55"/>
    </location>
</feature>
<keyword evidence="2" id="KW-1133">Transmembrane helix</keyword>
<keyword evidence="2" id="KW-0812">Transmembrane</keyword>
<evidence type="ECO:0000256" key="2">
    <source>
        <dbReference type="SAM" id="Phobius"/>
    </source>
</evidence>
<evidence type="ECO:0000313" key="4">
    <source>
        <dbReference type="Proteomes" id="UP001301769"/>
    </source>
</evidence>